<organism evidence="2 3">
    <name type="scientific">Candidatus Andersenbacteria bacterium RIFCSPHIGHO2_12_FULL_45_11b</name>
    <dbReference type="NCBI Taxonomy" id="1797282"/>
    <lineage>
        <taxon>Bacteria</taxon>
        <taxon>Candidatus Anderseniibacteriota</taxon>
    </lineage>
</organism>
<evidence type="ECO:0000313" key="2">
    <source>
        <dbReference type="EMBL" id="OGY35433.1"/>
    </source>
</evidence>
<dbReference type="InterPro" id="IPR036866">
    <property type="entry name" value="RibonucZ/Hydroxyglut_hydro"/>
</dbReference>
<comment type="caution">
    <text evidence="2">The sequence shown here is derived from an EMBL/GenBank/DDBJ whole genome shotgun (WGS) entry which is preliminary data.</text>
</comment>
<dbReference type="AlphaFoldDB" id="A0A1G1X632"/>
<protein>
    <recommendedName>
        <fullName evidence="1">Metallo-beta-lactamase domain-containing protein</fullName>
    </recommendedName>
</protein>
<dbReference type="PANTHER" id="PTHR30619">
    <property type="entry name" value="DNA INTERNALIZATION/COMPETENCE PROTEIN COMEC/REC2"/>
    <property type="match status" value="1"/>
</dbReference>
<dbReference type="InterPro" id="IPR035681">
    <property type="entry name" value="ComA-like_MBL"/>
</dbReference>
<gene>
    <name evidence="2" type="ORF">A3E36_01920</name>
</gene>
<dbReference type="CDD" id="cd07731">
    <property type="entry name" value="ComA-like_MBL-fold"/>
    <property type="match status" value="1"/>
</dbReference>
<name>A0A1G1X632_9BACT</name>
<feature type="domain" description="Metallo-beta-lactamase" evidence="1">
    <location>
        <begin position="33"/>
        <end position="121"/>
    </location>
</feature>
<proteinExistence type="predicted"/>
<dbReference type="InterPro" id="IPR001279">
    <property type="entry name" value="Metallo-B-lactamas"/>
</dbReference>
<sequence>MKIYALIGILLLCLLALRMVPLSVFPSMHMLDIGQGDSLLFQEKNTQVLIDGGSGSIVLTRLAEEMPWFDRRIEVVVATHYDKDHLEGLLHVLSTYDVGMVIMPQYAATTTNIKKEFIDLLIQRHIPYRFGRYGQILHADSLVLRVMSPIPGDEWTRLSKSKSNNASIIMRADIMPQGKRPMSFLLTGDAESGIEKQLVSSIPASAFDVDVLKVGHHGSKTSTSSEFLAAASPFASLISVGANNTYGHPTTEVLERLKNTQIFRTDQKGTISFFFDGNSWMISCERKTDLPFSQKFCMHK</sequence>
<dbReference type="Proteomes" id="UP000177941">
    <property type="component" value="Unassembled WGS sequence"/>
</dbReference>
<evidence type="ECO:0000259" key="1">
    <source>
        <dbReference type="Pfam" id="PF00753"/>
    </source>
</evidence>
<dbReference type="Pfam" id="PF00753">
    <property type="entry name" value="Lactamase_B"/>
    <property type="match status" value="1"/>
</dbReference>
<dbReference type="SUPFAM" id="SSF56281">
    <property type="entry name" value="Metallo-hydrolase/oxidoreductase"/>
    <property type="match status" value="1"/>
</dbReference>
<accession>A0A1G1X632</accession>
<dbReference type="InterPro" id="IPR052159">
    <property type="entry name" value="Competence_DNA_uptake"/>
</dbReference>
<evidence type="ECO:0000313" key="3">
    <source>
        <dbReference type="Proteomes" id="UP000177941"/>
    </source>
</evidence>
<reference evidence="2 3" key="1">
    <citation type="journal article" date="2016" name="Nat. Commun.">
        <title>Thousands of microbial genomes shed light on interconnected biogeochemical processes in an aquifer system.</title>
        <authorList>
            <person name="Anantharaman K."/>
            <person name="Brown C.T."/>
            <person name="Hug L.A."/>
            <person name="Sharon I."/>
            <person name="Castelle C.J."/>
            <person name="Probst A.J."/>
            <person name="Thomas B.C."/>
            <person name="Singh A."/>
            <person name="Wilkins M.J."/>
            <person name="Karaoz U."/>
            <person name="Brodie E.L."/>
            <person name="Williams K.H."/>
            <person name="Hubbard S.S."/>
            <person name="Banfield J.F."/>
        </authorList>
    </citation>
    <scope>NUCLEOTIDE SEQUENCE [LARGE SCALE GENOMIC DNA]</scope>
</reference>
<dbReference type="EMBL" id="MHHS01000050">
    <property type="protein sequence ID" value="OGY35433.1"/>
    <property type="molecule type" value="Genomic_DNA"/>
</dbReference>
<dbReference type="PANTHER" id="PTHR30619:SF1">
    <property type="entry name" value="RECOMBINATION PROTEIN 2"/>
    <property type="match status" value="1"/>
</dbReference>
<dbReference type="Gene3D" id="3.60.15.10">
    <property type="entry name" value="Ribonuclease Z/Hydroxyacylglutathione hydrolase-like"/>
    <property type="match status" value="1"/>
</dbReference>